<dbReference type="CDD" id="cd00833">
    <property type="entry name" value="PKS"/>
    <property type="match status" value="1"/>
</dbReference>
<reference evidence="4 5" key="1">
    <citation type="submission" date="2021-05" db="EMBL/GenBank/DDBJ databases">
        <title>A Polyphasic approach of four new species of the genus Ohtaekwangia: Ohtaekwangia histidinii sp. nov., Ohtaekwangia cretensis sp. nov., Ohtaekwangia indiensis sp. nov., Ohtaekwangia reichenbachii sp. nov. from diverse environment.</title>
        <authorList>
            <person name="Octaviana S."/>
        </authorList>
    </citation>
    <scope>NUCLEOTIDE SEQUENCE [LARGE SCALE GENOMIC DNA]</scope>
    <source>
        <strain evidence="4 5">PWU5</strain>
    </source>
</reference>
<accession>A0AAP2E3N7</accession>
<feature type="non-terminal residue" evidence="4">
    <location>
        <position position="228"/>
    </location>
</feature>
<dbReference type="GO" id="GO:0006633">
    <property type="term" value="P:fatty acid biosynthetic process"/>
    <property type="evidence" value="ECO:0007669"/>
    <property type="project" value="TreeGrafter"/>
</dbReference>
<feature type="domain" description="Ketosynthase family 3 (KS3)" evidence="3">
    <location>
        <begin position="1"/>
        <end position="228"/>
    </location>
</feature>
<dbReference type="AlphaFoldDB" id="A0AAP2E3N7"/>
<name>A0AAP2E3N7_9BACT</name>
<dbReference type="InterPro" id="IPR050091">
    <property type="entry name" value="PKS_NRPS_Biosynth_Enz"/>
</dbReference>
<evidence type="ECO:0000313" key="4">
    <source>
        <dbReference type="EMBL" id="MBT1712493.1"/>
    </source>
</evidence>
<dbReference type="PANTHER" id="PTHR43775:SF37">
    <property type="entry name" value="SI:DKEY-61P9.11"/>
    <property type="match status" value="1"/>
</dbReference>
<sequence length="228" mass="24520">EIYTANFVGSVRCVSESALHLACQALWDGSISLGVVAGVNHLLDPDQYILLSKFGGLSVKGRCSTFDADADGFVRGEGGGVLLVKTLARAERDGDRIYAVIRGTAMNNNGYNETLPATSVAGQRQLLTEAYAHSGLLPNMIHYVEAHGTGTRRGDPTEAQALGEFFRPGRTRPLHIGSVKTNIGHLEGAAGMAGLIKVILAMQHRQLPPSLHFRRPNPNIPFDTLKLH</sequence>
<dbReference type="Proteomes" id="UP001319080">
    <property type="component" value="Unassembled WGS sequence"/>
</dbReference>
<dbReference type="SMART" id="SM00825">
    <property type="entry name" value="PKS_KS"/>
    <property type="match status" value="1"/>
</dbReference>
<dbReference type="GO" id="GO:0004312">
    <property type="term" value="F:fatty acid synthase activity"/>
    <property type="evidence" value="ECO:0007669"/>
    <property type="project" value="TreeGrafter"/>
</dbReference>
<evidence type="ECO:0000259" key="3">
    <source>
        <dbReference type="PROSITE" id="PS52004"/>
    </source>
</evidence>
<dbReference type="InterPro" id="IPR014030">
    <property type="entry name" value="Ketoacyl_synth_N"/>
</dbReference>
<dbReference type="InterPro" id="IPR014031">
    <property type="entry name" value="Ketoacyl_synth_C"/>
</dbReference>
<dbReference type="Pfam" id="PF00109">
    <property type="entry name" value="ketoacyl-synt"/>
    <property type="match status" value="1"/>
</dbReference>
<keyword evidence="1" id="KW-0596">Phosphopantetheine</keyword>
<keyword evidence="2" id="KW-0597">Phosphoprotein</keyword>
<protein>
    <submittedName>
        <fullName evidence="4">Polyketide synthase</fullName>
    </submittedName>
</protein>
<gene>
    <name evidence="4" type="ORF">KK062_29935</name>
</gene>
<proteinExistence type="predicted"/>
<organism evidence="4 5">
    <name type="scientific">Dawidia cretensis</name>
    <dbReference type="NCBI Taxonomy" id="2782350"/>
    <lineage>
        <taxon>Bacteria</taxon>
        <taxon>Pseudomonadati</taxon>
        <taxon>Bacteroidota</taxon>
        <taxon>Cytophagia</taxon>
        <taxon>Cytophagales</taxon>
        <taxon>Chryseotaleaceae</taxon>
        <taxon>Dawidia</taxon>
    </lineage>
</organism>
<dbReference type="InterPro" id="IPR016039">
    <property type="entry name" value="Thiolase-like"/>
</dbReference>
<dbReference type="Pfam" id="PF02801">
    <property type="entry name" value="Ketoacyl-synt_C"/>
    <property type="match status" value="1"/>
</dbReference>
<evidence type="ECO:0000256" key="1">
    <source>
        <dbReference type="ARBA" id="ARBA00022450"/>
    </source>
</evidence>
<dbReference type="SUPFAM" id="SSF53901">
    <property type="entry name" value="Thiolase-like"/>
    <property type="match status" value="2"/>
</dbReference>
<evidence type="ECO:0000313" key="5">
    <source>
        <dbReference type="Proteomes" id="UP001319080"/>
    </source>
</evidence>
<dbReference type="InterPro" id="IPR020841">
    <property type="entry name" value="PKS_Beta-ketoAc_synthase_dom"/>
</dbReference>
<feature type="non-terminal residue" evidence="4">
    <location>
        <position position="1"/>
    </location>
</feature>
<evidence type="ECO:0000256" key="2">
    <source>
        <dbReference type="ARBA" id="ARBA00022553"/>
    </source>
</evidence>
<dbReference type="PROSITE" id="PS52004">
    <property type="entry name" value="KS3_2"/>
    <property type="match status" value="1"/>
</dbReference>
<comment type="caution">
    <text evidence="4">The sequence shown here is derived from an EMBL/GenBank/DDBJ whole genome shotgun (WGS) entry which is preliminary data.</text>
</comment>
<dbReference type="Gene3D" id="3.40.47.10">
    <property type="match status" value="1"/>
</dbReference>
<keyword evidence="5" id="KW-1185">Reference proteome</keyword>
<dbReference type="PANTHER" id="PTHR43775">
    <property type="entry name" value="FATTY ACID SYNTHASE"/>
    <property type="match status" value="1"/>
</dbReference>
<dbReference type="EMBL" id="JAHESE010000095">
    <property type="protein sequence ID" value="MBT1712493.1"/>
    <property type="molecule type" value="Genomic_DNA"/>
</dbReference>